<dbReference type="AlphaFoldDB" id="A0A381SSL2"/>
<dbReference type="Pfam" id="PF00329">
    <property type="entry name" value="Complex1_30kDa"/>
    <property type="match status" value="1"/>
</dbReference>
<dbReference type="GO" id="GO:0008137">
    <property type="term" value="F:NADH dehydrogenase (ubiquinone) activity"/>
    <property type="evidence" value="ECO:0007669"/>
    <property type="project" value="InterPro"/>
</dbReference>
<dbReference type="NCBIfam" id="TIGR01961">
    <property type="entry name" value="NuoC_fam"/>
    <property type="match status" value="1"/>
</dbReference>
<dbReference type="EMBL" id="UINC01003515">
    <property type="protein sequence ID" value="SVA07012.1"/>
    <property type="molecule type" value="Genomic_DNA"/>
</dbReference>
<keyword evidence="2" id="KW-0813">Transport</keyword>
<dbReference type="InterPro" id="IPR010218">
    <property type="entry name" value="NADH_DH_suC"/>
</dbReference>
<gene>
    <name evidence="4" type="ORF">METZ01_LOCUS59866</name>
</gene>
<evidence type="ECO:0000259" key="3">
    <source>
        <dbReference type="Pfam" id="PF00329"/>
    </source>
</evidence>
<dbReference type="InterPro" id="IPR001268">
    <property type="entry name" value="NADH_UbQ_OxRdtase_30kDa_su"/>
</dbReference>
<dbReference type="GO" id="GO:0016651">
    <property type="term" value="F:oxidoreductase activity, acting on NAD(P)H"/>
    <property type="evidence" value="ECO:0007669"/>
    <property type="project" value="InterPro"/>
</dbReference>
<dbReference type="PANTHER" id="PTHR10884:SF14">
    <property type="entry name" value="NADH DEHYDROGENASE [UBIQUINONE] IRON-SULFUR PROTEIN 3, MITOCHONDRIAL"/>
    <property type="match status" value="1"/>
</dbReference>
<feature type="domain" description="NADH:ubiquinone oxidoreductase 30kDa subunit" evidence="3">
    <location>
        <begin position="38"/>
        <end position="158"/>
    </location>
</feature>
<reference evidence="4" key="1">
    <citation type="submission" date="2018-05" db="EMBL/GenBank/DDBJ databases">
        <authorList>
            <person name="Lanie J.A."/>
            <person name="Ng W.-L."/>
            <person name="Kazmierczak K.M."/>
            <person name="Andrzejewski T.M."/>
            <person name="Davidsen T.M."/>
            <person name="Wayne K.J."/>
            <person name="Tettelin H."/>
            <person name="Glass J.I."/>
            <person name="Rusch D."/>
            <person name="Podicherti R."/>
            <person name="Tsui H.-C.T."/>
            <person name="Winkler M.E."/>
        </authorList>
    </citation>
    <scope>NUCLEOTIDE SEQUENCE</scope>
</reference>
<evidence type="ECO:0000313" key="4">
    <source>
        <dbReference type="EMBL" id="SVA07012.1"/>
    </source>
</evidence>
<dbReference type="SUPFAM" id="SSF143243">
    <property type="entry name" value="Nqo5-like"/>
    <property type="match status" value="1"/>
</dbReference>
<dbReference type="PANTHER" id="PTHR10884">
    <property type="entry name" value="NADH DEHYDROGENASE UBIQUINONE IRON-SULFUR PROTEIN 3"/>
    <property type="match status" value="1"/>
</dbReference>
<accession>A0A381SSL2</accession>
<dbReference type="InterPro" id="IPR037232">
    <property type="entry name" value="NADH_quin_OxRdtase_su_C/D-like"/>
</dbReference>
<name>A0A381SSL2_9ZZZZ</name>
<proteinExistence type="inferred from homology"/>
<dbReference type="Gene3D" id="3.30.460.80">
    <property type="entry name" value="NADH:ubiquinone oxidoreductase, 30kDa subunit"/>
    <property type="match status" value="1"/>
</dbReference>
<organism evidence="4">
    <name type="scientific">marine metagenome</name>
    <dbReference type="NCBI Taxonomy" id="408172"/>
    <lineage>
        <taxon>unclassified sequences</taxon>
        <taxon>metagenomes</taxon>
        <taxon>ecological metagenomes</taxon>
    </lineage>
</organism>
<comment type="similarity">
    <text evidence="1">Belongs to the complex I 30 kDa subunit family.</text>
</comment>
<evidence type="ECO:0000256" key="1">
    <source>
        <dbReference type="ARBA" id="ARBA00007569"/>
    </source>
</evidence>
<sequence>MVREFLDQRREILYKILKESIADFPGAEISVSIDMVTVKIDSVHLAEVCELLKFAEKFGFDYLSSITVVDYEEEQERFEMVYHLISIRRHHKMAIKVSLPSNDPTVPSVLSIWKSADWFEREAHDLFGIKFEGRENLPPLLLFEGFEGYPGRKSYPFYDYGEW</sequence>
<evidence type="ECO:0000256" key="2">
    <source>
        <dbReference type="ARBA" id="ARBA00022448"/>
    </source>
</evidence>
<protein>
    <recommendedName>
        <fullName evidence="3">NADH:ubiquinone oxidoreductase 30kDa subunit domain-containing protein</fullName>
    </recommendedName>
</protein>